<comment type="caution">
    <text evidence="1">The sequence shown here is derived from an EMBL/GenBank/DDBJ whole genome shotgun (WGS) entry which is preliminary data.</text>
</comment>
<gene>
    <name evidence="1" type="ORF">H9635_09505</name>
</gene>
<evidence type="ECO:0000313" key="2">
    <source>
        <dbReference type="Proteomes" id="UP000619101"/>
    </source>
</evidence>
<name>A0ABR8XYF5_9BACL</name>
<dbReference type="RefSeq" id="WP_191699967.1">
    <property type="nucleotide sequence ID" value="NZ_JACSPZ010000004.1"/>
</dbReference>
<reference evidence="1 2" key="1">
    <citation type="submission" date="2020-08" db="EMBL/GenBank/DDBJ databases">
        <title>A Genomic Blueprint of the Chicken Gut Microbiome.</title>
        <authorList>
            <person name="Gilroy R."/>
            <person name="Ravi A."/>
            <person name="Getino M."/>
            <person name="Pursley I."/>
            <person name="Horton D.L."/>
            <person name="Alikhan N.-F."/>
            <person name="Baker D."/>
            <person name="Gharbi K."/>
            <person name="Hall N."/>
            <person name="Watson M."/>
            <person name="Adriaenssens E.M."/>
            <person name="Foster-Nyarko E."/>
            <person name="Jarju S."/>
            <person name="Secka A."/>
            <person name="Antonio M."/>
            <person name="Oren A."/>
            <person name="Chaudhuri R."/>
            <person name="La Ragione R.M."/>
            <person name="Hildebrand F."/>
            <person name="Pallen M.J."/>
        </authorList>
    </citation>
    <scope>NUCLEOTIDE SEQUENCE [LARGE SCALE GENOMIC DNA]</scope>
    <source>
        <strain evidence="1 2">A46</strain>
    </source>
</reference>
<accession>A0ABR8XYF5</accession>
<proteinExistence type="predicted"/>
<dbReference type="EMBL" id="JACSPZ010000004">
    <property type="protein sequence ID" value="MBD8036979.1"/>
    <property type="molecule type" value="Genomic_DNA"/>
</dbReference>
<sequence length="144" mass="16715">MKRLKMPIFVLVIIIFILLLTFPFNFKTASAPADFTTDVKRNYIEGLQTQREECYSDILLLGTLNNSELKLANENMQEYLNELNSLKNVIISKGVKNKILNESIELDIMLINNTIKAIETNDERYLDGVSEIYHSLLQYHHTLY</sequence>
<evidence type="ECO:0000313" key="1">
    <source>
        <dbReference type="EMBL" id="MBD8036979.1"/>
    </source>
</evidence>
<organism evidence="1 2">
    <name type="scientific">Solibacillus faecavium</name>
    <dbReference type="NCBI Taxonomy" id="2762221"/>
    <lineage>
        <taxon>Bacteria</taxon>
        <taxon>Bacillati</taxon>
        <taxon>Bacillota</taxon>
        <taxon>Bacilli</taxon>
        <taxon>Bacillales</taxon>
        <taxon>Caryophanaceae</taxon>
        <taxon>Solibacillus</taxon>
    </lineage>
</organism>
<dbReference type="Proteomes" id="UP000619101">
    <property type="component" value="Unassembled WGS sequence"/>
</dbReference>
<protein>
    <submittedName>
        <fullName evidence="1">Uncharacterized protein</fullName>
    </submittedName>
</protein>
<keyword evidence="2" id="KW-1185">Reference proteome</keyword>